<reference evidence="5" key="2">
    <citation type="submission" date="2020-09" db="EMBL/GenBank/DDBJ databases">
        <authorList>
            <person name="Sun Q."/>
            <person name="Kim S."/>
        </authorList>
    </citation>
    <scope>NUCLEOTIDE SEQUENCE</scope>
    <source>
        <strain evidence="5">KCTC 12710</strain>
    </source>
</reference>
<evidence type="ECO:0000256" key="1">
    <source>
        <dbReference type="ARBA" id="ARBA00022729"/>
    </source>
</evidence>
<dbReference type="SUPFAM" id="SSF55486">
    <property type="entry name" value="Metalloproteases ('zincins'), catalytic domain"/>
    <property type="match status" value="1"/>
</dbReference>
<dbReference type="EMBL" id="BMWZ01000004">
    <property type="protein sequence ID" value="GGZ80760.1"/>
    <property type="molecule type" value="Genomic_DNA"/>
</dbReference>
<evidence type="ECO:0008006" key="7">
    <source>
        <dbReference type="Google" id="ProtNLM"/>
    </source>
</evidence>
<feature type="domain" description="Secretion system C-terminal sorting" evidence="4">
    <location>
        <begin position="326"/>
        <end position="395"/>
    </location>
</feature>
<dbReference type="Pfam" id="PF05572">
    <property type="entry name" value="Peptidase_M43"/>
    <property type="match status" value="1"/>
</dbReference>
<evidence type="ECO:0000259" key="3">
    <source>
        <dbReference type="Pfam" id="PF05572"/>
    </source>
</evidence>
<feature type="chain" id="PRO_5037870932" description="T9SS type A sorting domain-containing protein" evidence="2">
    <location>
        <begin position="25"/>
        <end position="396"/>
    </location>
</feature>
<reference evidence="5" key="1">
    <citation type="journal article" date="2014" name="Int. J. Syst. Evol. Microbiol.">
        <title>Complete genome sequence of Corynebacterium casei LMG S-19264T (=DSM 44701T), isolated from a smear-ripened cheese.</title>
        <authorList>
            <consortium name="US DOE Joint Genome Institute (JGI-PGF)"/>
            <person name="Walter F."/>
            <person name="Albersmeier A."/>
            <person name="Kalinowski J."/>
            <person name="Ruckert C."/>
        </authorList>
    </citation>
    <scope>NUCLEOTIDE SEQUENCE</scope>
    <source>
        <strain evidence="5">KCTC 12710</strain>
    </source>
</reference>
<dbReference type="Proteomes" id="UP000636004">
    <property type="component" value="Unassembled WGS sequence"/>
</dbReference>
<proteinExistence type="predicted"/>
<dbReference type="AlphaFoldDB" id="A0A918QZW7"/>
<dbReference type="Pfam" id="PF18962">
    <property type="entry name" value="Por_Secre_tail"/>
    <property type="match status" value="1"/>
</dbReference>
<evidence type="ECO:0000313" key="6">
    <source>
        <dbReference type="Proteomes" id="UP000636004"/>
    </source>
</evidence>
<dbReference type="GO" id="GO:0008237">
    <property type="term" value="F:metallopeptidase activity"/>
    <property type="evidence" value="ECO:0007669"/>
    <property type="project" value="InterPro"/>
</dbReference>
<accession>A0A918QZW7</accession>
<gene>
    <name evidence="5" type="ORF">GCM10007028_17640</name>
</gene>
<comment type="caution">
    <text evidence="5">The sequence shown here is derived from an EMBL/GenBank/DDBJ whole genome shotgun (WGS) entry which is preliminary data.</text>
</comment>
<keyword evidence="6" id="KW-1185">Reference proteome</keyword>
<dbReference type="InterPro" id="IPR026444">
    <property type="entry name" value="Secre_tail"/>
</dbReference>
<protein>
    <recommendedName>
        <fullName evidence="7">T9SS type A sorting domain-containing protein</fullName>
    </recommendedName>
</protein>
<feature type="signal peptide" evidence="2">
    <location>
        <begin position="1"/>
        <end position="24"/>
    </location>
</feature>
<dbReference type="InterPro" id="IPR024079">
    <property type="entry name" value="MetalloPept_cat_dom_sf"/>
</dbReference>
<evidence type="ECO:0000256" key="2">
    <source>
        <dbReference type="SAM" id="SignalP"/>
    </source>
</evidence>
<evidence type="ECO:0000259" key="4">
    <source>
        <dbReference type="Pfam" id="PF18962"/>
    </source>
</evidence>
<dbReference type="RefSeq" id="WP_189360431.1">
    <property type="nucleotide sequence ID" value="NZ_BMWZ01000004.1"/>
</dbReference>
<organism evidence="5 6">
    <name type="scientific">Algibacter mikhailovii</name>
    <dbReference type="NCBI Taxonomy" id="425498"/>
    <lineage>
        <taxon>Bacteria</taxon>
        <taxon>Pseudomonadati</taxon>
        <taxon>Bacteroidota</taxon>
        <taxon>Flavobacteriia</taxon>
        <taxon>Flavobacteriales</taxon>
        <taxon>Flavobacteriaceae</taxon>
        <taxon>Algibacter</taxon>
    </lineage>
</organism>
<keyword evidence="1 2" id="KW-0732">Signal</keyword>
<name>A0A918QZW7_9FLAO</name>
<dbReference type="Gene3D" id="3.40.390.10">
    <property type="entry name" value="Collagenase (Catalytic Domain)"/>
    <property type="match status" value="1"/>
</dbReference>
<evidence type="ECO:0000313" key="5">
    <source>
        <dbReference type="EMBL" id="GGZ80760.1"/>
    </source>
</evidence>
<dbReference type="NCBIfam" id="TIGR04183">
    <property type="entry name" value="Por_Secre_tail"/>
    <property type="match status" value="1"/>
</dbReference>
<dbReference type="InterPro" id="IPR008754">
    <property type="entry name" value="Peptidase_M43"/>
</dbReference>
<feature type="domain" description="Peptidase M43 pregnancy-associated plasma-A" evidence="3">
    <location>
        <begin position="181"/>
        <end position="293"/>
    </location>
</feature>
<sequence>MKLSFTKYFATLFILLIWSTSLFAQNLIENNCETVTTKDNIEHLKSLRLEMKPYEQDFYNKQYAKSSKSGKTINKIPVKIHIIRNSNGSNGLDQYQLEDAIENLNSIYANANMQFYVFEEINYIDETNSYDHFIKGDEKNLLETNYAAGIINIYFTNYIENASEQSICGYGINQDNKKLILMKNNCATNNSSLAHEMGHIFSLVHTHGPSSSTLTTELVDGSNCDTDGDGICDTPADPRLSTKNTNSNCEYIGGLTDANGDLFSPDTENIMSYSRKACRSYFSTQQLARMYAFFQADINGFIQSDNNIELNEDYSVIEHDLKTISIYPNPVIGHKIQLKDAQGFSSLTFKIMNLQGQTLYGGTISNSQISIENLSSGSYILVLTNADSRIIKRFIK</sequence>